<feature type="compositionally biased region" description="Basic and acidic residues" evidence="1">
    <location>
        <begin position="657"/>
        <end position="684"/>
    </location>
</feature>
<dbReference type="PROSITE" id="PS50076">
    <property type="entry name" value="DNAJ_2"/>
    <property type="match status" value="1"/>
</dbReference>
<dbReference type="RefSeq" id="XP_048329678.2">
    <property type="nucleotide sequence ID" value="XM_048473721.2"/>
</dbReference>
<feature type="compositionally biased region" description="Polar residues" evidence="1">
    <location>
        <begin position="641"/>
        <end position="654"/>
    </location>
</feature>
<dbReference type="InterPro" id="IPR001623">
    <property type="entry name" value="DnaJ_domain"/>
</dbReference>
<proteinExistence type="predicted"/>
<sequence>MARTASGSAARPSMVSTIKAYSLPLLLFFGALFFQLVLIPKSFPPSYYDVLGIKRYSSIEEVNEAYKELSSKWNSEVDVPITIDLLKIQYAYELLTNPLWKRNYDLFGLDEQSHVLDKANQQYTGQSFSKMDLPLLDSSIPDTGDHSLNVITSEDFKAMFQDTKPWLIQLYSSGSKRSAQFSDVWKRNAALLEGVANTASVELGDLQLVAYLAEKKPSGHPFFRNGIPSLVAFPPGCKNADCLIRYNGELSVDAITDWFATTILSLPRIFYYTKESLGPNFLAKASPHKVKVIFFSKSGERASPFVRQSVKNYWDHASFAFVLWREEESSVWFNAFEVESAPAIVILKDPGVKPLVHHGAVNNSQFLNIMEHNKLQELPQLRSTTSMELGCDARGYSRAGYDTTTWYCAILAGRHGPELNKMRETMRRVQQVLSDKTESSTVDGDESVTTALVVFKAKRLTFAWLDGEAQKRYCFFYLNSETSYETCGPRRDITDVAQLFIVRYKRNSTEENRKPETKRNSIWDALQEQELDSAAQLVARYNGSAESPEIIKWISQIIKDGDSRDLPHYRTKTPDLVPEDADPIWIKSLQSITTLSSVKQRFHGIMIRISDHIGDPRIGPILLLGALMSFGAIWLRRSQPTLQSNPQSQPNTGDASRLQKRDRIRTGSNKEPRPSSITDREPKDAYQMPFTDSDSE</sequence>
<gene>
    <name evidence="5" type="primary">LOC107419220</name>
</gene>
<dbReference type="InterPro" id="IPR036249">
    <property type="entry name" value="Thioredoxin-like_sf"/>
</dbReference>
<feature type="transmembrane region" description="Helical" evidence="2">
    <location>
        <begin position="21"/>
        <end position="39"/>
    </location>
</feature>
<evidence type="ECO:0000313" key="5">
    <source>
        <dbReference type="RefSeq" id="XP_048329678.2"/>
    </source>
</evidence>
<accession>A0ABM3IJD4</accession>
<dbReference type="GeneID" id="107419220"/>
<evidence type="ECO:0000256" key="2">
    <source>
        <dbReference type="SAM" id="Phobius"/>
    </source>
</evidence>
<dbReference type="PANTHER" id="PTHR44303">
    <property type="entry name" value="DNAJ HOMOLOG SUBFAMILY C MEMBER 16"/>
    <property type="match status" value="1"/>
</dbReference>
<dbReference type="Gene3D" id="1.10.287.110">
    <property type="entry name" value="DnaJ domain"/>
    <property type="match status" value="1"/>
</dbReference>
<keyword evidence="2" id="KW-1133">Transmembrane helix</keyword>
<evidence type="ECO:0000259" key="3">
    <source>
        <dbReference type="PROSITE" id="PS50076"/>
    </source>
</evidence>
<organism evidence="4 5">
    <name type="scientific">Ziziphus jujuba</name>
    <name type="common">Chinese jujube</name>
    <name type="synonym">Ziziphus sativa</name>
    <dbReference type="NCBI Taxonomy" id="326968"/>
    <lineage>
        <taxon>Eukaryota</taxon>
        <taxon>Viridiplantae</taxon>
        <taxon>Streptophyta</taxon>
        <taxon>Embryophyta</taxon>
        <taxon>Tracheophyta</taxon>
        <taxon>Spermatophyta</taxon>
        <taxon>Magnoliopsida</taxon>
        <taxon>eudicotyledons</taxon>
        <taxon>Gunneridae</taxon>
        <taxon>Pentapetalae</taxon>
        <taxon>rosids</taxon>
        <taxon>fabids</taxon>
        <taxon>Rosales</taxon>
        <taxon>Rhamnaceae</taxon>
        <taxon>Paliureae</taxon>
        <taxon>Ziziphus</taxon>
    </lineage>
</organism>
<dbReference type="SUPFAM" id="SSF46565">
    <property type="entry name" value="Chaperone J-domain"/>
    <property type="match status" value="1"/>
</dbReference>
<dbReference type="InterPro" id="IPR052448">
    <property type="entry name" value="DnaJ_C16_autophagy_reg"/>
</dbReference>
<dbReference type="SUPFAM" id="SSF52833">
    <property type="entry name" value="Thioredoxin-like"/>
    <property type="match status" value="1"/>
</dbReference>
<reference evidence="5" key="1">
    <citation type="submission" date="2025-08" db="UniProtKB">
        <authorList>
            <consortium name="RefSeq"/>
        </authorList>
    </citation>
    <scope>IDENTIFICATION</scope>
    <source>
        <tissue evidence="5">Seedling</tissue>
    </source>
</reference>
<dbReference type="PANTHER" id="PTHR44303:SF2">
    <property type="entry name" value="DNAJ HOMOLOG SUBFAMILY C MEMBER 16"/>
    <property type="match status" value="1"/>
</dbReference>
<name>A0ABM3IJD4_ZIZJJ</name>
<protein>
    <submittedName>
        <fullName evidence="5">Uncharacterized protein LOC107419220 isoform X1</fullName>
    </submittedName>
</protein>
<dbReference type="InterPro" id="IPR036869">
    <property type="entry name" value="J_dom_sf"/>
</dbReference>
<dbReference type="Proteomes" id="UP001652623">
    <property type="component" value="Chromosome 2"/>
</dbReference>
<dbReference type="CDD" id="cd06257">
    <property type="entry name" value="DnaJ"/>
    <property type="match status" value="1"/>
</dbReference>
<keyword evidence="2" id="KW-0472">Membrane</keyword>
<dbReference type="Gene3D" id="3.40.30.10">
    <property type="entry name" value="Glutaredoxin"/>
    <property type="match status" value="1"/>
</dbReference>
<evidence type="ECO:0000256" key="1">
    <source>
        <dbReference type="SAM" id="MobiDB-lite"/>
    </source>
</evidence>
<keyword evidence="4" id="KW-1185">Reference proteome</keyword>
<feature type="domain" description="J" evidence="3">
    <location>
        <begin position="46"/>
        <end position="108"/>
    </location>
</feature>
<evidence type="ECO:0000313" key="4">
    <source>
        <dbReference type="Proteomes" id="UP001652623"/>
    </source>
</evidence>
<feature type="region of interest" description="Disordered" evidence="1">
    <location>
        <begin position="641"/>
        <end position="696"/>
    </location>
</feature>
<keyword evidence="2" id="KW-0812">Transmembrane</keyword>